<gene>
    <name evidence="2" type="ORF">GPL26_07065</name>
</gene>
<sequence>MANTVDKHAAKIPGNGGYLKEGPDLEDKQPTPFLYASPSAVPHPGKHQSGTGGPSDRNKNGIDDSEE</sequence>
<protein>
    <submittedName>
        <fullName evidence="2">Uncharacterized protein</fullName>
    </submittedName>
</protein>
<evidence type="ECO:0000256" key="1">
    <source>
        <dbReference type="SAM" id="MobiDB-lite"/>
    </source>
</evidence>
<evidence type="ECO:0000313" key="3">
    <source>
        <dbReference type="Proteomes" id="UP000708338"/>
    </source>
</evidence>
<dbReference type="RefSeq" id="WP_215629990.1">
    <property type="nucleotide sequence ID" value="NZ_JBCOSW010000129.1"/>
</dbReference>
<comment type="caution">
    <text evidence="2">The sequence shown here is derived from an EMBL/GenBank/DDBJ whole genome shotgun (WGS) entry which is preliminary data.</text>
</comment>
<reference evidence="2" key="1">
    <citation type="journal article" date="2021" name="Gut Microbes">
        <title>A synthetic consortium of 100 gut commensals modulates the composition and function in a colon model of the microbiome of elderly subjects.</title>
        <authorList>
            <person name="Perez M."/>
            <person name="Ntemiri A."/>
            <person name="Tan H."/>
            <person name="Harris H.M.B."/>
            <person name="Roager H.M."/>
            <person name="Ribiere C."/>
            <person name="O'Toole P.W."/>
        </authorList>
    </citation>
    <scope>NUCLEOTIDE SEQUENCE</scope>
    <source>
        <strain evidence="2">MCC335</strain>
    </source>
</reference>
<name>A0AA41FD15_9FIRM</name>
<accession>A0AA41FD15</accession>
<dbReference type="EMBL" id="WQPS01000005">
    <property type="protein sequence ID" value="MBT9809407.1"/>
    <property type="molecule type" value="Genomic_DNA"/>
</dbReference>
<proteinExistence type="predicted"/>
<dbReference type="AlphaFoldDB" id="A0AA41FD15"/>
<organism evidence="2 3">
    <name type="scientific">Enterocloster citroniae</name>
    <dbReference type="NCBI Taxonomy" id="358743"/>
    <lineage>
        <taxon>Bacteria</taxon>
        <taxon>Bacillati</taxon>
        <taxon>Bacillota</taxon>
        <taxon>Clostridia</taxon>
        <taxon>Lachnospirales</taxon>
        <taxon>Lachnospiraceae</taxon>
        <taxon>Enterocloster</taxon>
    </lineage>
</organism>
<feature type="compositionally biased region" description="Basic and acidic residues" evidence="1">
    <location>
        <begin position="56"/>
        <end position="67"/>
    </location>
</feature>
<evidence type="ECO:0000313" key="2">
    <source>
        <dbReference type="EMBL" id="MBT9809407.1"/>
    </source>
</evidence>
<dbReference type="Proteomes" id="UP000708338">
    <property type="component" value="Unassembled WGS sequence"/>
</dbReference>
<feature type="region of interest" description="Disordered" evidence="1">
    <location>
        <begin position="1"/>
        <end position="67"/>
    </location>
</feature>